<dbReference type="AlphaFoldDB" id="A0A2Z4GI95"/>
<dbReference type="Proteomes" id="UP000249873">
    <property type="component" value="Chromosome"/>
</dbReference>
<accession>A0A2Z4GI95</accession>
<sequence length="119" mass="14277">MLRTILPYIFILIVFFLADYFGFVQYLHPNKYIMLVFFGAISYLFHVILKQGMRDKGEKFIQFYLSTVIIRFVASGIFVGIGLYIRVENVKLFIADFFVLYLFFTLFEIFGLYRTLRRF</sequence>
<reference evidence="2 3" key="1">
    <citation type="submission" date="2018-05" db="EMBL/GenBank/DDBJ databases">
        <title>Complete genome sequence of Arcticibacterium luteifluviistationis SM1504T, a cytophagaceae bacterium isolated from Arctic surface seawater.</title>
        <authorList>
            <person name="Li Y."/>
            <person name="Qin Q.-L."/>
        </authorList>
    </citation>
    <scope>NUCLEOTIDE SEQUENCE [LARGE SCALE GENOMIC DNA]</scope>
    <source>
        <strain evidence="2 3">SM1504</strain>
    </source>
</reference>
<dbReference type="KEGG" id="als:DJ013_22075"/>
<keyword evidence="3" id="KW-1185">Reference proteome</keyword>
<name>A0A2Z4GI95_9BACT</name>
<feature type="transmembrane region" description="Helical" evidence="1">
    <location>
        <begin position="32"/>
        <end position="49"/>
    </location>
</feature>
<evidence type="ECO:0000313" key="3">
    <source>
        <dbReference type="Proteomes" id="UP000249873"/>
    </source>
</evidence>
<feature type="transmembrane region" description="Helical" evidence="1">
    <location>
        <begin position="61"/>
        <end position="86"/>
    </location>
</feature>
<organism evidence="2 3">
    <name type="scientific">Arcticibacterium luteifluviistationis</name>
    <dbReference type="NCBI Taxonomy" id="1784714"/>
    <lineage>
        <taxon>Bacteria</taxon>
        <taxon>Pseudomonadati</taxon>
        <taxon>Bacteroidota</taxon>
        <taxon>Cytophagia</taxon>
        <taxon>Cytophagales</taxon>
        <taxon>Leadbetterellaceae</taxon>
        <taxon>Arcticibacterium</taxon>
    </lineage>
</organism>
<feature type="transmembrane region" description="Helical" evidence="1">
    <location>
        <begin position="5"/>
        <end position="26"/>
    </location>
</feature>
<dbReference type="OrthoDB" id="981547at2"/>
<keyword evidence="1" id="KW-0472">Membrane</keyword>
<keyword evidence="1" id="KW-1133">Transmembrane helix</keyword>
<feature type="transmembrane region" description="Helical" evidence="1">
    <location>
        <begin position="92"/>
        <end position="113"/>
    </location>
</feature>
<gene>
    <name evidence="2" type="ORF">DJ013_22075</name>
</gene>
<dbReference type="EMBL" id="CP029480">
    <property type="protein sequence ID" value="AWW00729.1"/>
    <property type="molecule type" value="Genomic_DNA"/>
</dbReference>
<evidence type="ECO:0000313" key="2">
    <source>
        <dbReference type="EMBL" id="AWW00729.1"/>
    </source>
</evidence>
<keyword evidence="1" id="KW-0812">Transmembrane</keyword>
<protein>
    <submittedName>
        <fullName evidence="2">Uncharacterized protein</fullName>
    </submittedName>
</protein>
<proteinExistence type="predicted"/>
<evidence type="ECO:0000256" key="1">
    <source>
        <dbReference type="SAM" id="Phobius"/>
    </source>
</evidence>